<protein>
    <submittedName>
        <fullName evidence="1">Uncharacterized protein</fullName>
    </submittedName>
</protein>
<sequence length="77" mass="8111">MRITLDFGLGIAILCSDFVVFLESLKDVRPSAPMMSCGSGAGQIRPPAQTILTRATKPDIVPAMLDALLSALETCAC</sequence>
<dbReference type="EMBL" id="CABQ01000243">
    <property type="protein sequence ID" value="CBI08635.1"/>
    <property type="molecule type" value="Genomic_DNA"/>
</dbReference>
<organism evidence="1">
    <name type="scientific">mine drainage metagenome</name>
    <dbReference type="NCBI Taxonomy" id="410659"/>
    <lineage>
        <taxon>unclassified sequences</taxon>
        <taxon>metagenomes</taxon>
        <taxon>ecological metagenomes</taxon>
    </lineage>
</organism>
<gene>
    <name evidence="1" type="ORF">CARN6_2119</name>
</gene>
<comment type="caution">
    <text evidence="1">The sequence shown here is derived from an EMBL/GenBank/DDBJ whole genome shotgun (WGS) entry which is preliminary data.</text>
</comment>
<proteinExistence type="predicted"/>
<reference evidence="1" key="1">
    <citation type="submission" date="2009-10" db="EMBL/GenBank/DDBJ databases">
        <title>Diversity of trophic interactions inside an arsenic-rich microbial ecosystem.</title>
        <authorList>
            <person name="Bertin P.N."/>
            <person name="Heinrich-Salmeron A."/>
            <person name="Pelletier E."/>
            <person name="Goulhen-Chollet F."/>
            <person name="Arsene-Ploetze F."/>
            <person name="Gallien S."/>
            <person name="Calteau A."/>
            <person name="Vallenet D."/>
            <person name="Casiot C."/>
            <person name="Chane-Woon-Ming B."/>
            <person name="Giloteaux L."/>
            <person name="Barakat M."/>
            <person name="Bonnefoy V."/>
            <person name="Bruneel O."/>
            <person name="Chandler M."/>
            <person name="Cleiss J."/>
            <person name="Duran R."/>
            <person name="Elbaz-Poulichet F."/>
            <person name="Fonknechten N."/>
            <person name="Lauga B."/>
            <person name="Mornico D."/>
            <person name="Ortet P."/>
            <person name="Schaeffer C."/>
            <person name="Siguier P."/>
            <person name="Alexander Thil Smith A."/>
            <person name="Van Dorsselaer A."/>
            <person name="Weissenbach J."/>
            <person name="Medigue C."/>
            <person name="Le Paslier D."/>
        </authorList>
    </citation>
    <scope>NUCLEOTIDE SEQUENCE</scope>
</reference>
<dbReference type="AlphaFoldDB" id="E6QN14"/>
<name>E6QN14_9ZZZZ</name>
<evidence type="ECO:0000313" key="1">
    <source>
        <dbReference type="EMBL" id="CBI08635.1"/>
    </source>
</evidence>
<accession>E6QN14</accession>